<feature type="region of interest" description="Disordered" evidence="1">
    <location>
        <begin position="376"/>
        <end position="423"/>
    </location>
</feature>
<organism evidence="2 3">
    <name type="scientific">Acer saccharum</name>
    <name type="common">Sugar maple</name>
    <dbReference type="NCBI Taxonomy" id="4024"/>
    <lineage>
        <taxon>Eukaryota</taxon>
        <taxon>Viridiplantae</taxon>
        <taxon>Streptophyta</taxon>
        <taxon>Embryophyta</taxon>
        <taxon>Tracheophyta</taxon>
        <taxon>Spermatophyta</taxon>
        <taxon>Magnoliopsida</taxon>
        <taxon>eudicotyledons</taxon>
        <taxon>Gunneridae</taxon>
        <taxon>Pentapetalae</taxon>
        <taxon>rosids</taxon>
        <taxon>malvids</taxon>
        <taxon>Sapindales</taxon>
        <taxon>Sapindaceae</taxon>
        <taxon>Hippocastanoideae</taxon>
        <taxon>Acereae</taxon>
        <taxon>Acer</taxon>
    </lineage>
</organism>
<dbReference type="AlphaFoldDB" id="A0AA39VJ18"/>
<feature type="compositionally biased region" description="Basic and acidic residues" evidence="1">
    <location>
        <begin position="11"/>
        <end position="30"/>
    </location>
</feature>
<keyword evidence="3" id="KW-1185">Reference proteome</keyword>
<reference evidence="2" key="1">
    <citation type="journal article" date="2022" name="Plant J.">
        <title>Strategies of tolerance reflected in two North American maple genomes.</title>
        <authorList>
            <person name="McEvoy S.L."/>
            <person name="Sezen U.U."/>
            <person name="Trouern-Trend A."/>
            <person name="McMahon S.M."/>
            <person name="Schaberg P.G."/>
            <person name="Yang J."/>
            <person name="Wegrzyn J.L."/>
            <person name="Swenson N.G."/>
        </authorList>
    </citation>
    <scope>NUCLEOTIDE SEQUENCE</scope>
    <source>
        <strain evidence="2">NS2018</strain>
    </source>
</reference>
<feature type="compositionally biased region" description="Polar residues" evidence="1">
    <location>
        <begin position="399"/>
        <end position="420"/>
    </location>
</feature>
<accession>A0AA39VJ18</accession>
<feature type="compositionally biased region" description="Polar residues" evidence="1">
    <location>
        <begin position="108"/>
        <end position="118"/>
    </location>
</feature>
<protein>
    <submittedName>
        <fullName evidence="2">Uncharacterized protein</fullName>
    </submittedName>
</protein>
<reference evidence="2" key="2">
    <citation type="submission" date="2023-06" db="EMBL/GenBank/DDBJ databases">
        <authorList>
            <person name="Swenson N.G."/>
            <person name="Wegrzyn J.L."/>
            <person name="Mcevoy S.L."/>
        </authorList>
    </citation>
    <scope>NUCLEOTIDE SEQUENCE</scope>
    <source>
        <strain evidence="2">NS2018</strain>
        <tissue evidence="2">Leaf</tissue>
    </source>
</reference>
<feature type="region of interest" description="Disordered" evidence="1">
    <location>
        <begin position="1"/>
        <end position="41"/>
    </location>
</feature>
<gene>
    <name evidence="2" type="ORF">LWI29_013878</name>
</gene>
<feature type="compositionally biased region" description="Basic and acidic residues" evidence="1">
    <location>
        <begin position="119"/>
        <end position="134"/>
    </location>
</feature>
<feature type="region of interest" description="Disordered" evidence="1">
    <location>
        <begin position="105"/>
        <end position="134"/>
    </location>
</feature>
<evidence type="ECO:0000313" key="3">
    <source>
        <dbReference type="Proteomes" id="UP001168877"/>
    </source>
</evidence>
<dbReference type="EMBL" id="JAUESC010000384">
    <property type="protein sequence ID" value="KAK0581441.1"/>
    <property type="molecule type" value="Genomic_DNA"/>
</dbReference>
<proteinExistence type="predicted"/>
<dbReference type="Proteomes" id="UP001168877">
    <property type="component" value="Unassembled WGS sequence"/>
</dbReference>
<evidence type="ECO:0000313" key="2">
    <source>
        <dbReference type="EMBL" id="KAK0581441.1"/>
    </source>
</evidence>
<comment type="caution">
    <text evidence="2">The sequence shown here is derived from an EMBL/GenBank/DDBJ whole genome shotgun (WGS) entry which is preliminary data.</text>
</comment>
<evidence type="ECO:0000256" key="1">
    <source>
        <dbReference type="SAM" id="MobiDB-lite"/>
    </source>
</evidence>
<name>A0AA39VJ18_ACESA</name>
<sequence>MWYQEKGSGVRMEKTRKEPGVEEKGEKRSFAEAVRGKQRSNHEMPSLVKIYGGQVPCVVKVERELEAVDMEWLENFLRLRKNKGLLGRNRGSEVEKIQIYGSEGVGGNSSRSLPQMGNRTKDQEMGRQECRPEMSGRGKMIRQCKLARRSRCVAMKKAVEKGKKKWCKRIKVRPRKPISQNGKIELEKMRVTEVAGEVREEESSSSSEEELREKRFLDSCREIGECSKKVDRSGAVEEFGLNKGSRPKQVSFSLDTVAQCGREGPNCNQGVDLCVDLGQILVKNMGWREEVGRADPEGGVSSESLGSVEEVIRESFEVENQRKKDGGAKVVSYYEVEEAVSSDNQVIKEVMVRATIDVENLAAATVADSEEEVAVEGRNSRRTERGLVTQGSRLRRSNQSKAANSHGMTTRNSINRQTNHSDSDVNEAVEEAAKVCSVQCPCCFLAKLELSQVVMVGMGSS</sequence>